<gene>
    <name evidence="1" type="ORF">V1633_33155</name>
</gene>
<protein>
    <submittedName>
        <fullName evidence="1">AAA family ATPase</fullName>
    </submittedName>
</protein>
<proteinExistence type="predicted"/>
<evidence type="ECO:0000313" key="2">
    <source>
        <dbReference type="Proteomes" id="UP001332243"/>
    </source>
</evidence>
<dbReference type="Pfam" id="PF13238">
    <property type="entry name" value="AAA_18"/>
    <property type="match status" value="1"/>
</dbReference>
<dbReference type="InterPro" id="IPR027417">
    <property type="entry name" value="P-loop_NTPase"/>
</dbReference>
<dbReference type="Proteomes" id="UP001332243">
    <property type="component" value="Unassembled WGS sequence"/>
</dbReference>
<comment type="caution">
    <text evidence="1">The sequence shown here is derived from an EMBL/GenBank/DDBJ whole genome shotgun (WGS) entry which is preliminary data.</text>
</comment>
<dbReference type="Gene3D" id="3.40.50.300">
    <property type="entry name" value="P-loop containing nucleotide triphosphate hydrolases"/>
    <property type="match status" value="1"/>
</dbReference>
<keyword evidence="2" id="KW-1185">Reference proteome</keyword>
<name>A0ABU7S3G8_9ACTN</name>
<organism evidence="1 2">
    <name type="scientific">Plantactinospora sonchi</name>
    <dbReference type="NCBI Taxonomy" id="1544735"/>
    <lineage>
        <taxon>Bacteria</taxon>
        <taxon>Bacillati</taxon>
        <taxon>Actinomycetota</taxon>
        <taxon>Actinomycetes</taxon>
        <taxon>Micromonosporales</taxon>
        <taxon>Micromonosporaceae</taxon>
        <taxon>Plantactinospora</taxon>
    </lineage>
</organism>
<accession>A0ABU7S3G8</accession>
<evidence type="ECO:0000313" key="1">
    <source>
        <dbReference type="EMBL" id="MEE6263337.1"/>
    </source>
</evidence>
<sequence length="175" mass="18947">MRAILISGVPGAGKTTVARLLAARFARSAHVEGDVVGHHFIVNGLVPPQGPPVDEAEAQLLLRRRNICLLADSFADAGFLPVIDDVVVAGSVLDTYLRLLRTRPFALVQLVPDLEVVARRDAGRDKQVFALWQHLDAELRTLMPRVGLWLDSTDLSAAETVDRIQASLDEAVIAG</sequence>
<dbReference type="SUPFAM" id="SSF52540">
    <property type="entry name" value="P-loop containing nucleoside triphosphate hydrolases"/>
    <property type="match status" value="1"/>
</dbReference>
<dbReference type="RefSeq" id="WP_331218268.1">
    <property type="nucleotide sequence ID" value="NZ_JAZGQK010000036.1"/>
</dbReference>
<reference evidence="1 2" key="1">
    <citation type="submission" date="2024-01" db="EMBL/GenBank/DDBJ databases">
        <title>Genome insights into Plantactinospora sonchi sp. nov.</title>
        <authorList>
            <person name="Wang L."/>
        </authorList>
    </citation>
    <scope>NUCLEOTIDE SEQUENCE [LARGE SCALE GENOMIC DNA]</scope>
    <source>
        <strain evidence="1 2">NEAU-QY2</strain>
    </source>
</reference>
<dbReference type="EMBL" id="JAZGQK010000036">
    <property type="protein sequence ID" value="MEE6263337.1"/>
    <property type="molecule type" value="Genomic_DNA"/>
</dbReference>